<dbReference type="OrthoDB" id="10292069at2759"/>
<dbReference type="InterPro" id="IPR031675">
    <property type="entry name" value="STPPase_N"/>
</dbReference>
<dbReference type="InterPro" id="IPR004843">
    <property type="entry name" value="Calcineurin-like_PHP"/>
</dbReference>
<dbReference type="InterPro" id="IPR050341">
    <property type="entry name" value="PP1_catalytic_subunit"/>
</dbReference>
<evidence type="ECO:0000256" key="7">
    <source>
        <dbReference type="RuleBase" id="RU004273"/>
    </source>
</evidence>
<dbReference type="FunFam" id="3.60.21.10:FF:000026">
    <property type="entry name" value="Serine/threonine-protein phosphatase"/>
    <property type="match status" value="1"/>
</dbReference>
<dbReference type="Pfam" id="PF00149">
    <property type="entry name" value="Metallophos"/>
    <property type="match status" value="1"/>
</dbReference>
<sequence>MGNSPSKNELNAAITTNSHANSNSSNGVAGDELNGELDEKSAAAATSLSTNLNHKHKQRSHNINVNALPQPTKTSRSSPLTGVSPYDLEISAQMARCLSNFTNNSDDLLFSSSLGSECSLSSSTTPPTSNATGKVSQENQSRMSLDPIFEISQESTPTPATPTLPTAFPLKEEHLISKRGRKESTLSSGSSQGDPLDVDIDEVINNLIEAGLSRSFSKKICVSNHDMKIICAKAREVFLSQPTLLELAAPVKIVGDIHGQFYDLLRIFKLCGSPPSSNFLFLGDYVDRGKQSLETMILLLCFKIKYPENFFLLRGNHECANITKQYGFYDECKRRTSSSKIWKAFVDVFNTLPIAATIGNKIFCVHGGLSPHLTNLAQINSIQRPTDVPESGILSDLLWSDPDADILAWKENDRGVSYCFGKRVINKFCKHFQFDLIVRAHMVVEDGYEFFNNRKLVTVFSAPNYCGEFDNYGAVMSVDKGLMCSFDLLKPDK</sequence>
<dbReference type="EMBL" id="FN392319">
    <property type="protein sequence ID" value="CAY67517.1"/>
    <property type="molecule type" value="Genomic_DNA"/>
</dbReference>
<keyword evidence="11" id="KW-1185">Reference proteome</keyword>
<dbReference type="GO" id="GO:0007346">
    <property type="term" value="P:regulation of mitotic cell cycle"/>
    <property type="evidence" value="ECO:0007669"/>
    <property type="project" value="TreeGrafter"/>
</dbReference>
<keyword evidence="1" id="KW-0479">Metal-binding</keyword>
<dbReference type="GO" id="GO:0004722">
    <property type="term" value="F:protein serine/threonine phosphatase activity"/>
    <property type="evidence" value="ECO:0007669"/>
    <property type="project" value="UniProtKB-EC"/>
</dbReference>
<feature type="domain" description="Serine/threonine specific protein phosphatases" evidence="9">
    <location>
        <begin position="313"/>
        <end position="318"/>
    </location>
</feature>
<dbReference type="EC" id="3.1.3.16" evidence="7"/>
<keyword evidence="3" id="KW-0904">Protein phosphatase</keyword>
<dbReference type="GO" id="GO:0090029">
    <property type="term" value="P:negative regulation of pheromone-dependent signal transduction involved in conjugation with cellular fusion"/>
    <property type="evidence" value="ECO:0007669"/>
    <property type="project" value="EnsemblFungi"/>
</dbReference>
<evidence type="ECO:0000256" key="5">
    <source>
        <dbReference type="ARBA" id="ARBA00047761"/>
    </source>
</evidence>
<evidence type="ECO:0000256" key="6">
    <source>
        <dbReference type="ARBA" id="ARBA00048336"/>
    </source>
</evidence>
<evidence type="ECO:0000313" key="11">
    <source>
        <dbReference type="Proteomes" id="UP000000314"/>
    </source>
</evidence>
<dbReference type="Proteomes" id="UP000000314">
    <property type="component" value="Chromosome 1"/>
</dbReference>
<proteinExistence type="inferred from homology"/>
<feature type="region of interest" description="Disordered" evidence="8">
    <location>
        <begin position="52"/>
        <end position="82"/>
    </location>
</feature>
<dbReference type="GO" id="GO:0046872">
    <property type="term" value="F:metal ion binding"/>
    <property type="evidence" value="ECO:0007669"/>
    <property type="project" value="UniProtKB-KW"/>
</dbReference>
<dbReference type="Pfam" id="PF16891">
    <property type="entry name" value="STPPase_N"/>
    <property type="match status" value="1"/>
</dbReference>
<dbReference type="PRINTS" id="PR00114">
    <property type="entry name" value="STPHPHTASE"/>
</dbReference>
<dbReference type="GeneID" id="8196657"/>
<keyword evidence="4" id="KW-0464">Manganese</keyword>
<comment type="catalytic activity">
    <reaction evidence="5">
        <text>O-phospho-L-seryl-[protein] + H2O = L-seryl-[protein] + phosphate</text>
        <dbReference type="Rhea" id="RHEA:20629"/>
        <dbReference type="Rhea" id="RHEA-COMP:9863"/>
        <dbReference type="Rhea" id="RHEA-COMP:11604"/>
        <dbReference type="ChEBI" id="CHEBI:15377"/>
        <dbReference type="ChEBI" id="CHEBI:29999"/>
        <dbReference type="ChEBI" id="CHEBI:43474"/>
        <dbReference type="ChEBI" id="CHEBI:83421"/>
        <dbReference type="EC" id="3.1.3.16"/>
    </reaction>
</comment>
<evidence type="ECO:0000256" key="1">
    <source>
        <dbReference type="ARBA" id="ARBA00022723"/>
    </source>
</evidence>
<evidence type="ECO:0000259" key="9">
    <source>
        <dbReference type="PROSITE" id="PS00125"/>
    </source>
</evidence>
<dbReference type="InParanoid" id="C4QW94"/>
<name>C4QW94_KOMPG</name>
<keyword evidence="2 7" id="KW-0378">Hydrolase</keyword>
<dbReference type="STRING" id="644223.C4QW94"/>
<reference evidence="10 11" key="1">
    <citation type="journal article" date="2009" name="Nat. Biotechnol.">
        <title>Genome sequence of the recombinant protein production host Pichia pastoris.</title>
        <authorList>
            <person name="De Schutter K."/>
            <person name="Lin Y.C."/>
            <person name="Tiels P."/>
            <person name="Van Hecke A."/>
            <person name="Glinka S."/>
            <person name="Weber-Lehmann J."/>
            <person name="Rouze P."/>
            <person name="Van de Peer Y."/>
            <person name="Callewaert N."/>
        </authorList>
    </citation>
    <scope>NUCLEOTIDE SEQUENCE [LARGE SCALE GENOMIC DNA]</scope>
    <source>
        <strain evidence="11">GS115 / ATCC 20864</strain>
    </source>
</reference>
<evidence type="ECO:0000256" key="4">
    <source>
        <dbReference type="ARBA" id="ARBA00023211"/>
    </source>
</evidence>
<accession>C4QW94</accession>
<evidence type="ECO:0000313" key="10">
    <source>
        <dbReference type="EMBL" id="CAY67517.1"/>
    </source>
</evidence>
<dbReference type="PROSITE" id="PS00125">
    <property type="entry name" value="SER_THR_PHOSPHATASE"/>
    <property type="match status" value="1"/>
</dbReference>
<comment type="similarity">
    <text evidence="7">Belongs to the PPP phosphatase family.</text>
</comment>
<dbReference type="SMART" id="SM00156">
    <property type="entry name" value="PP2Ac"/>
    <property type="match status" value="1"/>
</dbReference>
<gene>
    <name evidence="10" type="ordered locus">PAS_chr1-1_0153</name>
</gene>
<dbReference type="PANTHER" id="PTHR11668">
    <property type="entry name" value="SERINE/THREONINE PROTEIN PHOSPHATASE"/>
    <property type="match status" value="1"/>
</dbReference>
<evidence type="ECO:0000256" key="2">
    <source>
        <dbReference type="ARBA" id="ARBA00022801"/>
    </source>
</evidence>
<dbReference type="SMR" id="C4QW94"/>
<dbReference type="AlphaFoldDB" id="C4QW94"/>
<feature type="compositionally biased region" description="Polar residues" evidence="8">
    <location>
        <begin position="61"/>
        <end position="81"/>
    </location>
</feature>
<organism evidence="10 11">
    <name type="scientific">Komagataella phaffii (strain GS115 / ATCC 20864)</name>
    <name type="common">Yeast</name>
    <name type="synonym">Pichia pastoris</name>
    <dbReference type="NCBI Taxonomy" id="644223"/>
    <lineage>
        <taxon>Eukaryota</taxon>
        <taxon>Fungi</taxon>
        <taxon>Dikarya</taxon>
        <taxon>Ascomycota</taxon>
        <taxon>Saccharomycotina</taxon>
        <taxon>Pichiomycetes</taxon>
        <taxon>Pichiales</taxon>
        <taxon>Pichiaceae</taxon>
        <taxon>Komagataella</taxon>
    </lineage>
</organism>
<dbReference type="SUPFAM" id="SSF56300">
    <property type="entry name" value="Metallo-dependent phosphatases"/>
    <property type="match status" value="1"/>
</dbReference>
<dbReference type="OMA" id="CANITKQ"/>
<dbReference type="eggNOG" id="KOG0374">
    <property type="taxonomic scope" value="Eukaryota"/>
</dbReference>
<evidence type="ECO:0000256" key="8">
    <source>
        <dbReference type="SAM" id="MobiDB-lite"/>
    </source>
</evidence>
<dbReference type="PANTHER" id="PTHR11668:SF423">
    <property type="entry name" value="SERINE_THREONINE-PROTEIN PHOSPHATASE PPQ"/>
    <property type="match status" value="1"/>
</dbReference>
<dbReference type="HOGENOM" id="CLU_004962_4_2_1"/>
<dbReference type="RefSeq" id="XP_002489798.1">
    <property type="nucleotide sequence ID" value="XM_002489753.1"/>
</dbReference>
<dbReference type="InterPro" id="IPR006186">
    <property type="entry name" value="Ser/Thr-sp_prot-phosphatase"/>
</dbReference>
<evidence type="ECO:0000256" key="3">
    <source>
        <dbReference type="ARBA" id="ARBA00022912"/>
    </source>
</evidence>
<dbReference type="GO" id="GO:0005634">
    <property type="term" value="C:nucleus"/>
    <property type="evidence" value="ECO:0007669"/>
    <property type="project" value="TreeGrafter"/>
</dbReference>
<dbReference type="KEGG" id="ppa:PAS_chr1-1_0153"/>
<protein>
    <recommendedName>
        <fullName evidence="7">Serine/threonine-protein phosphatase</fullName>
        <ecNumber evidence="7">3.1.3.16</ecNumber>
    </recommendedName>
</protein>
<dbReference type="InterPro" id="IPR029052">
    <property type="entry name" value="Metallo-depent_PP-like"/>
</dbReference>
<comment type="catalytic activity">
    <reaction evidence="6 7">
        <text>O-phospho-L-threonyl-[protein] + H2O = L-threonyl-[protein] + phosphate</text>
        <dbReference type="Rhea" id="RHEA:47004"/>
        <dbReference type="Rhea" id="RHEA-COMP:11060"/>
        <dbReference type="Rhea" id="RHEA-COMP:11605"/>
        <dbReference type="ChEBI" id="CHEBI:15377"/>
        <dbReference type="ChEBI" id="CHEBI:30013"/>
        <dbReference type="ChEBI" id="CHEBI:43474"/>
        <dbReference type="ChEBI" id="CHEBI:61977"/>
        <dbReference type="EC" id="3.1.3.16"/>
    </reaction>
</comment>
<feature type="compositionally biased region" description="Polar residues" evidence="8">
    <location>
        <begin position="124"/>
        <end position="141"/>
    </location>
</feature>
<feature type="region of interest" description="Disordered" evidence="8">
    <location>
        <begin position="116"/>
        <end position="141"/>
    </location>
</feature>
<dbReference type="GO" id="GO:0005737">
    <property type="term" value="C:cytoplasm"/>
    <property type="evidence" value="ECO:0007669"/>
    <property type="project" value="TreeGrafter"/>
</dbReference>
<dbReference type="GO" id="GO:0007059">
    <property type="term" value="P:chromosome segregation"/>
    <property type="evidence" value="ECO:0007669"/>
    <property type="project" value="TreeGrafter"/>
</dbReference>
<dbReference type="Gene3D" id="3.60.21.10">
    <property type="match status" value="1"/>
</dbReference>